<name>A0A7W0C7A3_9BACT</name>
<dbReference type="InterPro" id="IPR045851">
    <property type="entry name" value="AMP-bd_C_sf"/>
</dbReference>
<keyword evidence="8" id="KW-1185">Reference proteome</keyword>
<dbReference type="InterPro" id="IPR042099">
    <property type="entry name" value="ANL_N_sf"/>
</dbReference>
<protein>
    <submittedName>
        <fullName evidence="7">Acetoacetyl-CoA synthetase</fullName>
        <ecNumber evidence="7">6.2.1.16</ecNumber>
    </submittedName>
</protein>
<evidence type="ECO:0000259" key="6">
    <source>
        <dbReference type="Pfam" id="PF16177"/>
    </source>
</evidence>
<evidence type="ECO:0000256" key="2">
    <source>
        <dbReference type="ARBA" id="ARBA00022598"/>
    </source>
</evidence>
<evidence type="ECO:0000256" key="3">
    <source>
        <dbReference type="ARBA" id="ARBA00022741"/>
    </source>
</evidence>
<dbReference type="GO" id="GO:0006629">
    <property type="term" value="P:lipid metabolic process"/>
    <property type="evidence" value="ECO:0007669"/>
    <property type="project" value="InterPro"/>
</dbReference>
<feature type="domain" description="Acetyl-coenzyme A synthetase N-terminal" evidence="6">
    <location>
        <begin position="36"/>
        <end position="92"/>
    </location>
</feature>
<dbReference type="PANTHER" id="PTHR42921">
    <property type="entry name" value="ACETOACETYL-COA SYNTHETASE"/>
    <property type="match status" value="1"/>
</dbReference>
<accession>A0A7W0C7A3</accession>
<keyword evidence="3" id="KW-0547">Nucleotide-binding</keyword>
<dbReference type="Proteomes" id="UP000525298">
    <property type="component" value="Unassembled WGS sequence"/>
</dbReference>
<evidence type="ECO:0000256" key="4">
    <source>
        <dbReference type="ARBA" id="ARBA00022840"/>
    </source>
</evidence>
<dbReference type="PANTHER" id="PTHR42921:SF1">
    <property type="entry name" value="ACETOACETYL-COA SYNTHETASE"/>
    <property type="match status" value="1"/>
</dbReference>
<dbReference type="EMBL" id="JACDUS010000002">
    <property type="protein sequence ID" value="MBA2880479.1"/>
    <property type="molecule type" value="Genomic_DNA"/>
</dbReference>
<dbReference type="Gene3D" id="3.40.50.12780">
    <property type="entry name" value="N-terminal domain of ligase-like"/>
    <property type="match status" value="1"/>
</dbReference>
<evidence type="ECO:0000256" key="1">
    <source>
        <dbReference type="ARBA" id="ARBA00006432"/>
    </source>
</evidence>
<sequence>MGEILWQPSEKRAQNSTMMQFMNRINAAYNKNFKQYADLYEWSVENIAEFWAEMWKYADIVHSRAYDQVVDDPGKMPGAKWFVGARLNFAENLLRFRDDHTALVFMGESMPVRRLTYAELHRAVSRVAQALKKLGIQPEDRVVGFMPNMPETIIAMLAGASAGATWSSCSPDFGIQGVLDRFGQIQPRVLFTTDGYFYKGKHIDNLERVSRILQELPSVEQVVVVPYTTENPDIRNVPRAVLYADFIAGTSDDAEIDFLQLPFEHPHYIMYSSGTTGPPKCMVQGAGGVLIQQIKEHMLHVDLKREDNLFYVTTCGWMMWNWLTCALSRGATITLYDGNPFHPDPEVLWRLAEEEKITIFGTSAGYIAALRNAESRPGSSYDLSGLKAVLSTGSPLDTEGFQYVYREIKEDLQLASISGGTDINSCFFLGNPMGPVYTGELQCRGLAMKVKAYDENGHPVYNQPGELVCEAAVPSMPLYFWNDPDGRKYHSAYFDMFPGVWAHGDYIEINDHGGVIIYGRSDATLNPGGVRIGTAEIYRQVEKLDEVEDSIVTGYRVDGDEKVVLFVKMKPEYELDPDMEKKIKTTIRENTTPRHVPAKICAVPDIPYTLNMKKVELAVKKILHGKAVLNKEALSNPECLAFFEEWKDWL</sequence>
<dbReference type="GO" id="GO:0005524">
    <property type="term" value="F:ATP binding"/>
    <property type="evidence" value="ECO:0007669"/>
    <property type="project" value="UniProtKB-KW"/>
</dbReference>
<dbReference type="CDD" id="cd05943">
    <property type="entry name" value="AACS"/>
    <property type="match status" value="1"/>
</dbReference>
<dbReference type="InterPro" id="IPR032387">
    <property type="entry name" value="ACAS_N"/>
</dbReference>
<dbReference type="RefSeq" id="WP_181550158.1">
    <property type="nucleotide sequence ID" value="NZ_JACDUS010000002.1"/>
</dbReference>
<dbReference type="Pfam" id="PF16177">
    <property type="entry name" value="ACAS_N"/>
    <property type="match status" value="1"/>
</dbReference>
<dbReference type="Gene3D" id="3.30.300.30">
    <property type="match status" value="1"/>
</dbReference>
<dbReference type="InterPro" id="IPR020845">
    <property type="entry name" value="AMP-binding_CS"/>
</dbReference>
<feature type="domain" description="AMP-dependent synthetase/ligase" evidence="5">
    <location>
        <begin position="94"/>
        <end position="469"/>
    </location>
</feature>
<reference evidence="7 8" key="1">
    <citation type="submission" date="2020-07" db="EMBL/GenBank/DDBJ databases">
        <title>Genomic Encyclopedia of Type Strains, Phase IV (KMG-IV): sequencing the most valuable type-strain genomes for metagenomic binning, comparative biology and taxonomic classification.</title>
        <authorList>
            <person name="Goeker M."/>
        </authorList>
    </citation>
    <scope>NUCLEOTIDE SEQUENCE [LARGE SCALE GENOMIC DNA]</scope>
    <source>
        <strain evidence="7 8">DSM 17721</strain>
    </source>
</reference>
<dbReference type="GO" id="GO:0030729">
    <property type="term" value="F:acetoacetate-CoA ligase activity"/>
    <property type="evidence" value="ECO:0007669"/>
    <property type="project" value="UniProtKB-EC"/>
</dbReference>
<dbReference type="AlphaFoldDB" id="A0A7W0C7A3"/>
<dbReference type="NCBIfam" id="NF002937">
    <property type="entry name" value="PRK03584.1"/>
    <property type="match status" value="1"/>
</dbReference>
<dbReference type="EC" id="6.2.1.16" evidence="7"/>
<evidence type="ECO:0000259" key="5">
    <source>
        <dbReference type="Pfam" id="PF00501"/>
    </source>
</evidence>
<dbReference type="SUPFAM" id="SSF56801">
    <property type="entry name" value="Acetyl-CoA synthetase-like"/>
    <property type="match status" value="1"/>
</dbReference>
<dbReference type="NCBIfam" id="TIGR01217">
    <property type="entry name" value="ac_ac_CoA_syn"/>
    <property type="match status" value="1"/>
</dbReference>
<organism evidence="7 8">
    <name type="scientific">Desulfosalsimonas propionicica</name>
    <dbReference type="NCBI Taxonomy" id="332175"/>
    <lineage>
        <taxon>Bacteria</taxon>
        <taxon>Pseudomonadati</taxon>
        <taxon>Thermodesulfobacteriota</taxon>
        <taxon>Desulfobacteria</taxon>
        <taxon>Desulfobacterales</taxon>
        <taxon>Desulfosalsimonadaceae</taxon>
        <taxon>Desulfosalsimonas</taxon>
    </lineage>
</organism>
<evidence type="ECO:0000313" key="8">
    <source>
        <dbReference type="Proteomes" id="UP000525298"/>
    </source>
</evidence>
<evidence type="ECO:0000313" key="7">
    <source>
        <dbReference type="EMBL" id="MBA2880479.1"/>
    </source>
</evidence>
<keyword evidence="2 7" id="KW-0436">Ligase</keyword>
<comment type="caution">
    <text evidence="7">The sequence shown here is derived from an EMBL/GenBank/DDBJ whole genome shotgun (WGS) entry which is preliminary data.</text>
</comment>
<gene>
    <name evidence="7" type="ORF">HNR65_000797</name>
</gene>
<dbReference type="InterPro" id="IPR000873">
    <property type="entry name" value="AMP-dep_synth/lig_dom"/>
</dbReference>
<dbReference type="Pfam" id="PF00501">
    <property type="entry name" value="AMP-binding"/>
    <property type="match status" value="1"/>
</dbReference>
<dbReference type="InterPro" id="IPR005914">
    <property type="entry name" value="Acac_CoA_synth"/>
</dbReference>
<comment type="similarity">
    <text evidence="1">Belongs to the ATP-dependent AMP-binding enzyme family.</text>
</comment>
<proteinExistence type="inferred from homology"/>
<keyword evidence="4" id="KW-0067">ATP-binding</keyword>
<dbReference type="PROSITE" id="PS00455">
    <property type="entry name" value="AMP_BINDING"/>
    <property type="match status" value="1"/>
</dbReference>